<dbReference type="SUPFAM" id="SSF47413">
    <property type="entry name" value="lambda repressor-like DNA-binding domains"/>
    <property type="match status" value="1"/>
</dbReference>
<evidence type="ECO:0000259" key="1">
    <source>
        <dbReference type="PROSITE" id="PS50943"/>
    </source>
</evidence>
<dbReference type="InterPro" id="IPR010982">
    <property type="entry name" value="Lambda_DNA-bd_dom_sf"/>
</dbReference>
<keyword evidence="3" id="KW-1185">Reference proteome</keyword>
<organism evidence="2 3">
    <name type="scientific">Nocardia jiangsuensis</name>
    <dbReference type="NCBI Taxonomy" id="1691563"/>
    <lineage>
        <taxon>Bacteria</taxon>
        <taxon>Bacillati</taxon>
        <taxon>Actinomycetota</taxon>
        <taxon>Actinomycetes</taxon>
        <taxon>Mycobacteriales</taxon>
        <taxon>Nocardiaceae</taxon>
        <taxon>Nocardia</taxon>
    </lineage>
</organism>
<name>A0ABV8DTP0_9NOCA</name>
<feature type="domain" description="HTH cro/C1-type" evidence="1">
    <location>
        <begin position="15"/>
        <end position="51"/>
    </location>
</feature>
<dbReference type="PROSITE" id="PS50943">
    <property type="entry name" value="HTH_CROC1"/>
    <property type="match status" value="1"/>
</dbReference>
<comment type="caution">
    <text evidence="2">The sequence shown here is derived from an EMBL/GenBank/DDBJ whole genome shotgun (WGS) entry which is preliminary data.</text>
</comment>
<gene>
    <name evidence="2" type="ORF">ACFO0B_13680</name>
</gene>
<proteinExistence type="predicted"/>
<dbReference type="CDD" id="cd00093">
    <property type="entry name" value="HTH_XRE"/>
    <property type="match status" value="1"/>
</dbReference>
<reference evidence="3" key="1">
    <citation type="journal article" date="2019" name="Int. J. Syst. Evol. Microbiol.">
        <title>The Global Catalogue of Microorganisms (GCM) 10K type strain sequencing project: providing services to taxonomists for standard genome sequencing and annotation.</title>
        <authorList>
            <consortium name="The Broad Institute Genomics Platform"/>
            <consortium name="The Broad Institute Genome Sequencing Center for Infectious Disease"/>
            <person name="Wu L."/>
            <person name="Ma J."/>
        </authorList>
    </citation>
    <scope>NUCLEOTIDE SEQUENCE [LARGE SCALE GENOMIC DNA]</scope>
    <source>
        <strain evidence="3">CGMCC 4.7330</strain>
    </source>
</reference>
<dbReference type="InterPro" id="IPR001387">
    <property type="entry name" value="Cro/C1-type_HTH"/>
</dbReference>
<evidence type="ECO:0000313" key="2">
    <source>
        <dbReference type="EMBL" id="MFC3963040.1"/>
    </source>
</evidence>
<dbReference type="RefSeq" id="WP_378612777.1">
    <property type="nucleotide sequence ID" value="NZ_JBHSAX010000013.1"/>
</dbReference>
<evidence type="ECO:0000313" key="3">
    <source>
        <dbReference type="Proteomes" id="UP001595696"/>
    </source>
</evidence>
<dbReference type="EMBL" id="JBHSAX010000013">
    <property type="protein sequence ID" value="MFC3963040.1"/>
    <property type="molecule type" value="Genomic_DNA"/>
</dbReference>
<dbReference type="Gene3D" id="1.10.260.40">
    <property type="entry name" value="lambda repressor-like DNA-binding domains"/>
    <property type="match status" value="1"/>
</dbReference>
<dbReference type="Proteomes" id="UP001595696">
    <property type="component" value="Unassembled WGS sequence"/>
</dbReference>
<protein>
    <submittedName>
        <fullName evidence="2">Helix-turn-helix domain-containing protein</fullName>
    </submittedName>
</protein>
<accession>A0ABV8DTP0</accession>
<sequence>MGVIGKWTGREVTVLRQALGMRQEAFAAHTGVSVELVRKWEKRKETITLSVPYAARMDRKLQEAGEAVAERFWKLLSLERSTVGASSLGLGGEGPVQRKRFLQVMTGSATGLALAAHSDSRRGIGSAPELMDYFRNQLAGHYTADALLGPVHLIPTVQAQTELLIAMAREGNVAIRSDLLEIGASFAALLGWLYQDAGKLSSSLQWRHTTLALAHRSGRPRIISYALSNMAMLALDNGDGAMVVEYAQAAQAVGTSLSPKCRVLALQHEAHGHAMCGERAAADRLLDKLDALIPKVDDQDPWGNACRRTPHYVHVQRATCYGRTGAKRDGVAAADLWDEVMDSMPDRARRDNAVFRARQAAALAKVPDPDRAVRAAAEAAEAYASTGSVRLRRELEVVGSRAAGWSDSSAGRELRTILGSVT</sequence>